<name>A0ABQ6EUV8_9VIBR</name>
<evidence type="ECO:0000313" key="4">
    <source>
        <dbReference type="Proteomes" id="UP001157138"/>
    </source>
</evidence>
<evidence type="ECO:0000256" key="1">
    <source>
        <dbReference type="SAM" id="Phobius"/>
    </source>
</evidence>
<dbReference type="Pfam" id="PF06812">
    <property type="entry name" value="ImpA_N"/>
    <property type="match status" value="1"/>
</dbReference>
<accession>A0ABQ6EUV8</accession>
<keyword evidence="1" id="KW-1133">Transmembrane helix</keyword>
<protein>
    <submittedName>
        <fullName evidence="3">Type VI secretion protein</fullName>
    </submittedName>
</protein>
<organism evidence="3 4">
    <name type="scientific">Vibrio zhanjiangensis</name>
    <dbReference type="NCBI Taxonomy" id="1046128"/>
    <lineage>
        <taxon>Bacteria</taxon>
        <taxon>Pseudomonadati</taxon>
        <taxon>Pseudomonadota</taxon>
        <taxon>Gammaproteobacteria</taxon>
        <taxon>Vibrionales</taxon>
        <taxon>Vibrionaceae</taxon>
        <taxon>Vibrio</taxon>
    </lineage>
</organism>
<keyword evidence="1" id="KW-0472">Membrane</keyword>
<keyword evidence="1" id="KW-0812">Transmembrane</keyword>
<reference evidence="4" key="1">
    <citation type="journal article" date="2019" name="Int. J. Syst. Evol. Microbiol.">
        <title>The Global Catalogue of Microorganisms (GCM) 10K type strain sequencing project: providing services to taxonomists for standard genome sequencing and annotation.</title>
        <authorList>
            <consortium name="The Broad Institute Genomics Platform"/>
            <consortium name="The Broad Institute Genome Sequencing Center for Infectious Disease"/>
            <person name="Wu L."/>
            <person name="Ma J."/>
        </authorList>
    </citation>
    <scope>NUCLEOTIDE SEQUENCE [LARGE SCALE GENOMIC DNA]</scope>
    <source>
        <strain evidence="4">NBRC 108723</strain>
    </source>
</reference>
<evidence type="ECO:0000313" key="3">
    <source>
        <dbReference type="EMBL" id="GLT16496.1"/>
    </source>
</evidence>
<evidence type="ECO:0000259" key="2">
    <source>
        <dbReference type="Pfam" id="PF06812"/>
    </source>
</evidence>
<dbReference type="RefSeq" id="WP_284190422.1">
    <property type="nucleotide sequence ID" value="NZ_BSPW01000006.1"/>
</dbReference>
<gene>
    <name evidence="3" type="ORF">GCM10007938_02720</name>
</gene>
<dbReference type="PANTHER" id="PTHR37024">
    <property type="entry name" value="TYPE VI SECRETION SYSTEM DUF2094 AND IMPA-RELATED DOMAIN PROTEIN"/>
    <property type="match status" value="1"/>
</dbReference>
<keyword evidence="4" id="KW-1185">Reference proteome</keyword>
<comment type="caution">
    <text evidence="3">The sequence shown here is derived from an EMBL/GenBank/DDBJ whole genome shotgun (WGS) entry which is preliminary data.</text>
</comment>
<sequence length="446" mass="50308">MYFSDFARRPISEQTPCGVNPNNLEDFEEIKRQINNINKVTGRISWKKVQQLSKEILKNKSKDLRCGCYYAVASAHNDGITGFVDALNAILDLCVVYWSTSYPEVSKSSARMGAFEWLAEHGEKRVKQFKVTVDDKAVIELGHRICLRIEEELRLHYGHKAPSLGGIRRIFGQFLDDVKELEEKQERTAQKKAVQQKETAQVSSSIAPGAITVKVNPQAHQSQTIASNIEAKKNQSSIWVLAVVVAIFISALSAFYLTKDQLLAEYKQKIASNNISILLQVTQDLNSENRDIIEQLKQPLIGTIDTMVFDLEKSPEKVTQLPSLITITNNLEKLYSDSSSVQVLSAELARFEQKMEQDFNDISSRFSRARTAIANLKLEASDTNTKLAYQYSNSLFPLLGRIEYAEKTNDPEELERSLVLVNVYLHKIAQLKATQTQTSLDKVVAE</sequence>
<dbReference type="InterPro" id="IPR010657">
    <property type="entry name" value="ImpA_N"/>
</dbReference>
<feature type="transmembrane region" description="Helical" evidence="1">
    <location>
        <begin position="238"/>
        <end position="257"/>
    </location>
</feature>
<dbReference type="Proteomes" id="UP001157138">
    <property type="component" value="Unassembled WGS sequence"/>
</dbReference>
<dbReference type="EMBL" id="BSPW01000006">
    <property type="protein sequence ID" value="GLT16496.1"/>
    <property type="molecule type" value="Genomic_DNA"/>
</dbReference>
<feature type="domain" description="ImpA N-terminal" evidence="2">
    <location>
        <begin position="9"/>
        <end position="119"/>
    </location>
</feature>
<proteinExistence type="predicted"/>
<dbReference type="PANTHER" id="PTHR37024:SF5">
    <property type="entry name" value="IMPA N-TERMINAL DOMAIN-CONTAINING PROTEIN"/>
    <property type="match status" value="1"/>
</dbReference>